<evidence type="ECO:0000256" key="8">
    <source>
        <dbReference type="SAM" id="Phobius"/>
    </source>
</evidence>
<reference evidence="10 11" key="1">
    <citation type="submission" date="2018-08" db="EMBL/GenBank/DDBJ databases">
        <title>Genomic Encyclopedia of Archaeal and Bacterial Type Strains, Phase II (KMG-II): from individual species to whole genera.</title>
        <authorList>
            <person name="Goeker M."/>
        </authorList>
    </citation>
    <scope>NUCLEOTIDE SEQUENCE [LARGE SCALE GENOMIC DNA]</scope>
    <source>
        <strain evidence="10 11">DSM 15986</strain>
    </source>
</reference>
<dbReference type="GO" id="GO:0045436">
    <property type="term" value="F:lycopene beta cyclase activity"/>
    <property type="evidence" value="ECO:0007669"/>
    <property type="project" value="UniProtKB-ARBA"/>
</dbReference>
<dbReference type="Proteomes" id="UP000256405">
    <property type="component" value="Unassembled WGS sequence"/>
</dbReference>
<evidence type="ECO:0000256" key="3">
    <source>
        <dbReference type="ARBA" id="ARBA00022692"/>
    </source>
</evidence>
<dbReference type="AlphaFoldDB" id="A0A3E0DEN4"/>
<feature type="transmembrane region" description="Helical" evidence="8">
    <location>
        <begin position="117"/>
        <end position="136"/>
    </location>
</feature>
<evidence type="ECO:0000256" key="2">
    <source>
        <dbReference type="ARBA" id="ARBA00004829"/>
    </source>
</evidence>
<keyword evidence="5 8" id="KW-1133">Transmembrane helix</keyword>
<keyword evidence="3 8" id="KW-0812">Transmembrane</keyword>
<dbReference type="GO" id="GO:0016117">
    <property type="term" value="P:carotenoid biosynthetic process"/>
    <property type="evidence" value="ECO:0007669"/>
    <property type="project" value="UniProtKB-KW"/>
</dbReference>
<evidence type="ECO:0000256" key="5">
    <source>
        <dbReference type="ARBA" id="ARBA00022989"/>
    </source>
</evidence>
<feature type="transmembrane region" description="Helical" evidence="8">
    <location>
        <begin position="64"/>
        <end position="85"/>
    </location>
</feature>
<name>A0A3E0DEN4_9BACT</name>
<gene>
    <name evidence="10" type="ORF">C8N25_1299</name>
</gene>
<feature type="domain" description="Lycopene cyclase" evidence="9">
    <location>
        <begin position="35"/>
        <end position="81"/>
    </location>
</feature>
<evidence type="ECO:0000256" key="1">
    <source>
        <dbReference type="ARBA" id="ARBA00004141"/>
    </source>
</evidence>
<comment type="pathway">
    <text evidence="2">Carotenoid biosynthesis.</text>
</comment>
<dbReference type="GO" id="GO:0016872">
    <property type="term" value="F:intramolecular lyase activity"/>
    <property type="evidence" value="ECO:0007669"/>
    <property type="project" value="InterPro"/>
</dbReference>
<dbReference type="RefSeq" id="WP_394364544.1">
    <property type="nucleotide sequence ID" value="NZ_QUNF01000029.1"/>
</dbReference>
<organism evidence="10 11">
    <name type="scientific">Algoriphagus antarcticus</name>
    <dbReference type="NCBI Taxonomy" id="238540"/>
    <lineage>
        <taxon>Bacteria</taxon>
        <taxon>Pseudomonadati</taxon>
        <taxon>Bacteroidota</taxon>
        <taxon>Cytophagia</taxon>
        <taxon>Cytophagales</taxon>
        <taxon>Cyclobacteriaceae</taxon>
        <taxon>Algoriphagus</taxon>
    </lineage>
</organism>
<evidence type="ECO:0000259" key="9">
    <source>
        <dbReference type="Pfam" id="PF18916"/>
    </source>
</evidence>
<dbReference type="EMBL" id="QUNF01000029">
    <property type="protein sequence ID" value="REG81064.1"/>
    <property type="molecule type" value="Genomic_DNA"/>
</dbReference>
<evidence type="ECO:0000256" key="7">
    <source>
        <dbReference type="ARBA" id="ARBA00023235"/>
    </source>
</evidence>
<comment type="caution">
    <text evidence="10">The sequence shown here is derived from an EMBL/GenBank/DDBJ whole genome shotgun (WGS) entry which is preliminary data.</text>
</comment>
<keyword evidence="7" id="KW-0413">Isomerase</keyword>
<evidence type="ECO:0000256" key="6">
    <source>
        <dbReference type="ARBA" id="ARBA00023136"/>
    </source>
</evidence>
<keyword evidence="11" id="KW-1185">Reference proteome</keyword>
<evidence type="ECO:0000313" key="11">
    <source>
        <dbReference type="Proteomes" id="UP000256405"/>
    </source>
</evidence>
<dbReference type="GO" id="GO:0016020">
    <property type="term" value="C:membrane"/>
    <property type="evidence" value="ECO:0007669"/>
    <property type="project" value="UniProtKB-SubCell"/>
</dbReference>
<comment type="subcellular location">
    <subcellularLocation>
        <location evidence="1">Membrane</location>
        <topology evidence="1">Multi-pass membrane protein</topology>
    </subcellularLocation>
</comment>
<feature type="transmembrane region" description="Helical" evidence="8">
    <location>
        <begin position="31"/>
        <end position="58"/>
    </location>
</feature>
<dbReference type="InterPro" id="IPR017825">
    <property type="entry name" value="Lycopene_cyclase_dom"/>
</dbReference>
<evidence type="ECO:0000313" key="10">
    <source>
        <dbReference type="EMBL" id="REG81064.1"/>
    </source>
</evidence>
<feature type="domain" description="Lycopene cyclase" evidence="9">
    <location>
        <begin position="115"/>
        <end position="184"/>
    </location>
</feature>
<keyword evidence="6 8" id="KW-0472">Membrane</keyword>
<sequence length="184" mass="21645">MNLGISLFPISFPLIRSFESRVRFVSKGYSFFQALLITATFFMIWDHWFAVIGIFIFQLPIEELLFLFILPFACIFIYDVLLYFFTRNIFMLGVKFFVFAMIPILFFLSFLDLEKMYTAVNLFLSVLAMGVYCFIFKERFMGKFIFAYMVDLFPFITCNGYLTGGINLKPVLIYTNDENLGIRI</sequence>
<dbReference type="Pfam" id="PF18916">
    <property type="entry name" value="Lycopene_cyc"/>
    <property type="match status" value="2"/>
</dbReference>
<proteinExistence type="predicted"/>
<feature type="transmembrane region" description="Helical" evidence="8">
    <location>
        <begin position="92"/>
        <end position="111"/>
    </location>
</feature>
<keyword evidence="4" id="KW-0125">Carotenoid biosynthesis</keyword>
<evidence type="ECO:0000256" key="4">
    <source>
        <dbReference type="ARBA" id="ARBA00022746"/>
    </source>
</evidence>
<accession>A0A3E0DEN4</accession>
<protein>
    <recommendedName>
        <fullName evidence="9">Lycopene cyclase domain-containing protein</fullName>
    </recommendedName>
</protein>